<dbReference type="STRING" id="858640.A3K86_02890"/>
<dbReference type="Proteomes" id="UP000078503">
    <property type="component" value="Unassembled WGS sequence"/>
</dbReference>
<keyword evidence="2" id="KW-0472">Membrane</keyword>
<keyword evidence="2" id="KW-0812">Transmembrane</keyword>
<feature type="transmembrane region" description="Helical" evidence="2">
    <location>
        <begin position="196"/>
        <end position="229"/>
    </location>
</feature>
<evidence type="ECO:0000256" key="1">
    <source>
        <dbReference type="SAM" id="MobiDB-lite"/>
    </source>
</evidence>
<feature type="transmembrane region" description="Helical" evidence="2">
    <location>
        <begin position="155"/>
        <end position="175"/>
    </location>
</feature>
<dbReference type="InterPro" id="IPR010380">
    <property type="entry name" value="DUF975"/>
</dbReference>
<name>A0A178KKV7_9GAMM</name>
<proteinExistence type="predicted"/>
<feature type="compositionally biased region" description="Polar residues" evidence="1">
    <location>
        <begin position="250"/>
        <end position="260"/>
    </location>
</feature>
<feature type="transmembrane region" description="Helical" evidence="2">
    <location>
        <begin position="131"/>
        <end position="149"/>
    </location>
</feature>
<comment type="caution">
    <text evidence="3">The sequence shown here is derived from an EMBL/GenBank/DDBJ whole genome shotgun (WGS) entry which is preliminary data.</text>
</comment>
<dbReference type="EMBL" id="LVHF01000012">
    <property type="protein sequence ID" value="OAN17881.1"/>
    <property type="molecule type" value="Genomic_DNA"/>
</dbReference>
<evidence type="ECO:0000313" key="4">
    <source>
        <dbReference type="Proteomes" id="UP000078503"/>
    </source>
</evidence>
<reference evidence="3 4" key="1">
    <citation type="submission" date="2016-03" db="EMBL/GenBank/DDBJ databases">
        <title>Photobacterium proteolyticum sp. nov. a protease producing bacterium isolated from ocean sediments of Laizhou Bay.</title>
        <authorList>
            <person name="Li Y."/>
        </authorList>
    </citation>
    <scope>NUCLEOTIDE SEQUENCE [LARGE SCALE GENOMIC DNA]</scope>
    <source>
        <strain evidence="3 4">R-40508</strain>
    </source>
</reference>
<evidence type="ECO:0000256" key="2">
    <source>
        <dbReference type="SAM" id="Phobius"/>
    </source>
</evidence>
<protein>
    <recommendedName>
        <fullName evidence="5">Proline and glycine rich transmembrane protein gene in bax</fullName>
    </recommendedName>
</protein>
<dbReference type="PANTHER" id="PTHR40076">
    <property type="entry name" value="MEMBRANE PROTEIN-RELATED"/>
    <property type="match status" value="1"/>
</dbReference>
<feature type="transmembrane region" description="Helical" evidence="2">
    <location>
        <begin position="42"/>
        <end position="64"/>
    </location>
</feature>
<feature type="region of interest" description="Disordered" evidence="1">
    <location>
        <begin position="250"/>
        <end position="284"/>
    </location>
</feature>
<organism evidence="3 4">
    <name type="scientific">Photobacterium jeanii</name>
    <dbReference type="NCBI Taxonomy" id="858640"/>
    <lineage>
        <taxon>Bacteria</taxon>
        <taxon>Pseudomonadati</taxon>
        <taxon>Pseudomonadota</taxon>
        <taxon>Gammaproteobacteria</taxon>
        <taxon>Vibrionales</taxon>
        <taxon>Vibrionaceae</taxon>
        <taxon>Photobacterium</taxon>
    </lineage>
</organism>
<dbReference type="PANTHER" id="PTHR40076:SF1">
    <property type="entry name" value="MEMBRANE PROTEIN"/>
    <property type="match status" value="1"/>
</dbReference>
<evidence type="ECO:0000313" key="3">
    <source>
        <dbReference type="EMBL" id="OAN17881.1"/>
    </source>
</evidence>
<dbReference type="RefSeq" id="WP_068327415.1">
    <property type="nucleotide sequence ID" value="NZ_LVHF01000012.1"/>
</dbReference>
<evidence type="ECO:0008006" key="5">
    <source>
        <dbReference type="Google" id="ProtNLM"/>
    </source>
</evidence>
<sequence>MNDNLKKSFHIGGSVEKALKGEADLQAVSVLQEAWKITARHFLTFLPAIIGLFLAQVALLMLGLKIQLGNPAVFFDTFTNGQELTAEIVQAGYISNFWSDVLSAPLYVGVSLMALNHAVGLPSKPSHLVKGFPFAIVSIITMLLTSSIQGIGNTLFPIIGMFLSMAFGMAIILVCEKRTSPLKAIQYSLMATVRKLMPMTAIYLVVLIMFMVSFATAGLGLLWTIPFFFNVKGIIYRNLFGITLQVTSVAKSSDDQNPPSDNGDADNGSGENSKPSQRGDVFDA</sequence>
<keyword evidence="2" id="KW-1133">Transmembrane helix</keyword>
<accession>A0A178KKV7</accession>
<gene>
    <name evidence="3" type="ORF">A3K86_02890</name>
</gene>
<keyword evidence="4" id="KW-1185">Reference proteome</keyword>
<dbReference type="AlphaFoldDB" id="A0A178KKV7"/>
<feature type="transmembrane region" description="Helical" evidence="2">
    <location>
        <begin position="101"/>
        <end position="119"/>
    </location>
</feature>